<evidence type="ECO:0000256" key="1">
    <source>
        <dbReference type="ARBA" id="ARBA00004365"/>
    </source>
</evidence>
<dbReference type="InterPro" id="IPR002371">
    <property type="entry name" value="FlgK"/>
</dbReference>
<dbReference type="InterPro" id="IPR010930">
    <property type="entry name" value="Flg_bb/hook_C_dom"/>
</dbReference>
<protein>
    <recommendedName>
        <fullName evidence="4 7">Flagellar hook-associated protein 1</fullName>
        <shortName evidence="7">HAP1</shortName>
    </recommendedName>
</protein>
<evidence type="ECO:0000256" key="5">
    <source>
        <dbReference type="ARBA" id="ARBA00022525"/>
    </source>
</evidence>
<keyword evidence="5 7" id="KW-0964">Secreted</keyword>
<organism evidence="11 12">
    <name type="scientific">Pelotomaculum schinkii</name>
    <dbReference type="NCBI Taxonomy" id="78350"/>
    <lineage>
        <taxon>Bacteria</taxon>
        <taxon>Bacillati</taxon>
        <taxon>Bacillota</taxon>
        <taxon>Clostridia</taxon>
        <taxon>Eubacteriales</taxon>
        <taxon>Desulfotomaculaceae</taxon>
        <taxon>Pelotomaculum</taxon>
    </lineage>
</organism>
<dbReference type="PRINTS" id="PR01005">
    <property type="entry name" value="FLGHOOKAP1"/>
</dbReference>
<feature type="domain" description="Flagellar basal body rod protein N-terminal" evidence="8">
    <location>
        <begin position="10"/>
        <end position="37"/>
    </location>
</feature>
<dbReference type="PANTHER" id="PTHR30033:SF1">
    <property type="entry name" value="FLAGELLAR HOOK-ASSOCIATED PROTEIN 1"/>
    <property type="match status" value="1"/>
</dbReference>
<comment type="similarity">
    <text evidence="3 7">Belongs to the flagella basal body rod proteins family.</text>
</comment>
<dbReference type="SUPFAM" id="SSF64518">
    <property type="entry name" value="Phase 1 flagellin"/>
    <property type="match status" value="1"/>
</dbReference>
<dbReference type="NCBIfam" id="TIGR02492">
    <property type="entry name" value="flgK_ends"/>
    <property type="match status" value="1"/>
</dbReference>
<evidence type="ECO:0000313" key="12">
    <source>
        <dbReference type="Proteomes" id="UP000298324"/>
    </source>
</evidence>
<sequence>MPGTFFGVEIARRGINVHRVAMDVTGHNMANANTPGYSRQAAVIQASDPWTIPNLATSLQPGQLGTGAQVEQVRRIRDYYLDVQYRQAGSYEGYWEQKLDFAQRIETVFPEPDGQGIQAGLLDFFNDWQDLNNDPQNSGVKAAVKESGDELAATIRQTYSQLVGIGESITGAISDQVDHANKLLTEIADVSNAIIFTIKNGAQPNDLLDQRDQLLDQLAALGPINVDVQDSGMITVNFINSTTTVLQDDGAGKVTASQLALITGAGAGGDENHLSVDGVDVINLTGLADYYTGAPEGAGMGAILGNESARLENKDLLEQLDNLAVAVIDNINDKSGLTFFTGTGAADIALDGGVENNCDIIIGENALEVARLQSTPVTIGDSTATLEEYYQGMVAQVGASVDKADRMLDNQQAISQQIDSLRQSVSGVSLDEELTMVIQINYGYQASARMLSMQDEMLDYLINRII</sequence>
<keyword evidence="11" id="KW-0282">Flagellum</keyword>
<dbReference type="GO" id="GO:0005198">
    <property type="term" value="F:structural molecule activity"/>
    <property type="evidence" value="ECO:0007669"/>
    <property type="project" value="UniProtKB-UniRule"/>
</dbReference>
<feature type="domain" description="Flagellar hook-associated protein FlgK helical" evidence="10">
    <location>
        <begin position="103"/>
        <end position="334"/>
    </location>
</feature>
<dbReference type="AlphaFoldDB" id="A0A4Y7R808"/>
<dbReference type="Pfam" id="PF06429">
    <property type="entry name" value="Flg_bbr_C"/>
    <property type="match status" value="1"/>
</dbReference>
<dbReference type="RefSeq" id="WP_190259199.1">
    <property type="nucleotide sequence ID" value="NZ_QFGA01000003.1"/>
</dbReference>
<comment type="subcellular location">
    <subcellularLocation>
        <location evidence="1 7">Bacterial flagellum</location>
    </subcellularLocation>
    <subcellularLocation>
        <location evidence="2 7">Secreted</location>
    </subcellularLocation>
</comment>
<evidence type="ECO:0000256" key="6">
    <source>
        <dbReference type="ARBA" id="ARBA00023143"/>
    </source>
</evidence>
<name>A0A4Y7R808_9FIRM</name>
<comment type="caution">
    <text evidence="11">The sequence shown here is derived from an EMBL/GenBank/DDBJ whole genome shotgun (WGS) entry which is preliminary data.</text>
</comment>
<evidence type="ECO:0000259" key="9">
    <source>
        <dbReference type="Pfam" id="PF06429"/>
    </source>
</evidence>
<dbReference type="GO" id="GO:0044780">
    <property type="term" value="P:bacterial-type flagellum assembly"/>
    <property type="evidence" value="ECO:0007669"/>
    <property type="project" value="InterPro"/>
</dbReference>
<dbReference type="EMBL" id="QFGA01000003">
    <property type="protein sequence ID" value="TEB04912.1"/>
    <property type="molecule type" value="Genomic_DNA"/>
</dbReference>
<evidence type="ECO:0000256" key="2">
    <source>
        <dbReference type="ARBA" id="ARBA00004613"/>
    </source>
</evidence>
<dbReference type="Proteomes" id="UP000298324">
    <property type="component" value="Unassembled WGS sequence"/>
</dbReference>
<keyword evidence="6 7" id="KW-0975">Bacterial flagellum</keyword>
<evidence type="ECO:0000259" key="10">
    <source>
        <dbReference type="Pfam" id="PF22638"/>
    </source>
</evidence>
<dbReference type="Pfam" id="PF22638">
    <property type="entry name" value="FlgK_D1"/>
    <property type="match status" value="1"/>
</dbReference>
<evidence type="ECO:0000256" key="7">
    <source>
        <dbReference type="RuleBase" id="RU362065"/>
    </source>
</evidence>
<keyword evidence="11" id="KW-0969">Cilium</keyword>
<dbReference type="GO" id="GO:0009424">
    <property type="term" value="C:bacterial-type flagellum hook"/>
    <property type="evidence" value="ECO:0007669"/>
    <property type="project" value="UniProtKB-UniRule"/>
</dbReference>
<reference evidence="11 12" key="1">
    <citation type="journal article" date="2018" name="Environ. Microbiol.">
        <title>Novel energy conservation strategies and behaviour of Pelotomaculum schinkii driving syntrophic propionate catabolism.</title>
        <authorList>
            <person name="Hidalgo-Ahumada C.A.P."/>
            <person name="Nobu M.K."/>
            <person name="Narihiro T."/>
            <person name="Tamaki H."/>
            <person name="Liu W.T."/>
            <person name="Kamagata Y."/>
            <person name="Stams A.J.M."/>
            <person name="Imachi H."/>
            <person name="Sousa D.Z."/>
        </authorList>
    </citation>
    <scope>NUCLEOTIDE SEQUENCE [LARGE SCALE GENOMIC DNA]</scope>
    <source>
        <strain evidence="11 12">HH</strain>
    </source>
</reference>
<dbReference type="InterPro" id="IPR053927">
    <property type="entry name" value="FlgK_helical"/>
</dbReference>
<dbReference type="GO" id="GO:0005576">
    <property type="term" value="C:extracellular region"/>
    <property type="evidence" value="ECO:0007669"/>
    <property type="project" value="UniProtKB-SubCell"/>
</dbReference>
<feature type="domain" description="Flagellar basal-body/hook protein C-terminal" evidence="9">
    <location>
        <begin position="425"/>
        <end position="463"/>
    </location>
</feature>
<accession>A0A4Y7R808</accession>
<keyword evidence="12" id="KW-1185">Reference proteome</keyword>
<proteinExistence type="inferred from homology"/>
<dbReference type="PANTHER" id="PTHR30033">
    <property type="entry name" value="FLAGELLAR HOOK-ASSOCIATED PROTEIN 1"/>
    <property type="match status" value="1"/>
</dbReference>
<evidence type="ECO:0000256" key="4">
    <source>
        <dbReference type="ARBA" id="ARBA00016244"/>
    </source>
</evidence>
<gene>
    <name evidence="7 11" type="primary">flgK</name>
    <name evidence="11" type="ORF">Psch_03675</name>
</gene>
<evidence type="ECO:0000259" key="8">
    <source>
        <dbReference type="Pfam" id="PF00460"/>
    </source>
</evidence>
<evidence type="ECO:0000256" key="3">
    <source>
        <dbReference type="ARBA" id="ARBA00009677"/>
    </source>
</evidence>
<dbReference type="InterPro" id="IPR001444">
    <property type="entry name" value="Flag_bb_rod_N"/>
</dbReference>
<evidence type="ECO:0000313" key="11">
    <source>
        <dbReference type="EMBL" id="TEB04912.1"/>
    </source>
</evidence>
<dbReference type="Pfam" id="PF00460">
    <property type="entry name" value="Flg_bb_rod"/>
    <property type="match status" value="1"/>
</dbReference>
<keyword evidence="11" id="KW-0966">Cell projection</keyword>